<dbReference type="EMBL" id="CABHNA010000051">
    <property type="protein sequence ID" value="VUX06713.1"/>
    <property type="molecule type" value="Genomic_DNA"/>
</dbReference>
<keyword evidence="2" id="KW-1185">Reference proteome</keyword>
<name>A0A564TH83_9FIRM</name>
<sequence length="146" mass="16977">MDELRNHLKTMNRQFGFYMKHKTAMKNNLIGILDHTYPGVNTYFDSPSRSDGSQKWVDFASAYWHVDCIRKMSLNAFIDHYQYWCKRKKYNFSQSKAEEIYGKAKVLVPVLPKDAITKLIIKQAVDQLNSASTTVESLRTLMNETA</sequence>
<gene>
    <name evidence="1" type="ORF">RTSSTS7063_01311</name>
</gene>
<accession>A0A564TH83</accession>
<reference evidence="1 2" key="1">
    <citation type="submission" date="2019-07" db="EMBL/GenBank/DDBJ databases">
        <authorList>
            <person name="Hibberd C M."/>
            <person name="Gehrig L. J."/>
            <person name="Chang H.-W."/>
            <person name="Venkatesh S."/>
        </authorList>
    </citation>
    <scope>NUCLEOTIDE SEQUENCE [LARGE SCALE GENOMIC DNA]</scope>
    <source>
        <strain evidence="1">Ruminococcus_torques_SSTS_Bg7063</strain>
    </source>
</reference>
<proteinExistence type="predicted"/>
<organism evidence="1 2">
    <name type="scientific">[Ruminococcus] torques</name>
    <dbReference type="NCBI Taxonomy" id="33039"/>
    <lineage>
        <taxon>Bacteria</taxon>
        <taxon>Bacillati</taxon>
        <taxon>Bacillota</taxon>
        <taxon>Clostridia</taxon>
        <taxon>Lachnospirales</taxon>
        <taxon>Lachnospiraceae</taxon>
        <taxon>Mediterraneibacter</taxon>
    </lineage>
</organism>
<dbReference type="AlphaFoldDB" id="A0A564TH83"/>
<protein>
    <submittedName>
        <fullName evidence="1">Uncharacterized protein</fullName>
    </submittedName>
</protein>
<evidence type="ECO:0000313" key="2">
    <source>
        <dbReference type="Proteomes" id="UP000363661"/>
    </source>
</evidence>
<dbReference type="Proteomes" id="UP000363661">
    <property type="component" value="Unassembled WGS sequence"/>
</dbReference>
<evidence type="ECO:0000313" key="1">
    <source>
        <dbReference type="EMBL" id="VUX06713.1"/>
    </source>
</evidence>